<dbReference type="EMBL" id="CP080777">
    <property type="protein sequence ID" value="UWP97191.1"/>
    <property type="molecule type" value="Genomic_DNA"/>
</dbReference>
<dbReference type="Gene3D" id="1.10.1200.10">
    <property type="entry name" value="ACP-like"/>
    <property type="match status" value="1"/>
</dbReference>
<dbReference type="SUPFAM" id="SSF47336">
    <property type="entry name" value="ACP-like"/>
    <property type="match status" value="1"/>
</dbReference>
<dbReference type="InterPro" id="IPR009081">
    <property type="entry name" value="PP-bd_ACP"/>
</dbReference>
<dbReference type="PROSITE" id="PS50075">
    <property type="entry name" value="CARRIER"/>
    <property type="match status" value="1"/>
</dbReference>
<proteinExistence type="predicted"/>
<dbReference type="InterPro" id="IPR036736">
    <property type="entry name" value="ACP-like_sf"/>
</dbReference>
<keyword evidence="2" id="KW-0614">Plasmid</keyword>
<dbReference type="RefSeq" id="WP_259775081.1">
    <property type="nucleotide sequence ID" value="NZ_CP080773.1"/>
</dbReference>
<sequence>MSLTALRSFIIEEFAMDLTPEQLTDDLELLETGIIDSLGVLKLIAYIEGEFDLTISPDELDSENYRTLGVIEAFIASKSTAAA</sequence>
<geneLocation type="plasmid" evidence="2 3">
    <name>unnamed1</name>
</geneLocation>
<dbReference type="Proteomes" id="UP001057991">
    <property type="component" value="Plasmid unnamed1"/>
</dbReference>
<feature type="domain" description="Carrier" evidence="1">
    <location>
        <begin position="1"/>
        <end position="79"/>
    </location>
</feature>
<reference evidence="2" key="1">
    <citation type="submission" date="2021-08" db="EMBL/GenBank/DDBJ databases">
        <authorList>
            <person name="Nwanade C."/>
            <person name="Wang M."/>
            <person name="Masoudi A."/>
            <person name="Yu Z."/>
            <person name="Liu J."/>
        </authorList>
    </citation>
    <scope>NUCLEOTIDE SEQUENCE</scope>
    <source>
        <strain evidence="2">S056</strain>
        <plasmid evidence="2">unnamed1</plasmid>
    </source>
</reference>
<accession>A0A9Q9HDE5</accession>
<name>A0A9Q9HDE5_9RHOB</name>
<evidence type="ECO:0000313" key="2">
    <source>
        <dbReference type="EMBL" id="UWP97191.1"/>
    </source>
</evidence>
<gene>
    <name evidence="2" type="ORF">K3X48_15280</name>
</gene>
<dbReference type="GeneID" id="75104702"/>
<dbReference type="AlphaFoldDB" id="A0A9Q9HDE5"/>
<dbReference type="Pfam" id="PF00550">
    <property type="entry name" value="PP-binding"/>
    <property type="match status" value="1"/>
</dbReference>
<organism evidence="2 3">
    <name type="scientific">Aliiroseovarius crassostreae</name>
    <dbReference type="NCBI Taxonomy" id="154981"/>
    <lineage>
        <taxon>Bacteria</taxon>
        <taxon>Pseudomonadati</taxon>
        <taxon>Pseudomonadota</taxon>
        <taxon>Alphaproteobacteria</taxon>
        <taxon>Rhodobacterales</taxon>
        <taxon>Paracoccaceae</taxon>
        <taxon>Aliiroseovarius</taxon>
    </lineage>
</organism>
<evidence type="ECO:0000259" key="1">
    <source>
        <dbReference type="PROSITE" id="PS50075"/>
    </source>
</evidence>
<protein>
    <submittedName>
        <fullName evidence="2">Acyl carrier protein</fullName>
    </submittedName>
</protein>
<evidence type="ECO:0000313" key="3">
    <source>
        <dbReference type="Proteomes" id="UP001057991"/>
    </source>
</evidence>